<gene>
    <name evidence="1" type="ORF">EZS27_012966</name>
</gene>
<comment type="caution">
    <text evidence="1">The sequence shown here is derived from an EMBL/GenBank/DDBJ whole genome shotgun (WGS) entry which is preliminary data.</text>
</comment>
<protein>
    <submittedName>
        <fullName evidence="1">Uncharacterized protein</fullName>
    </submittedName>
</protein>
<name>A0A5J4S067_9ZZZZ</name>
<proteinExistence type="predicted"/>
<organism evidence="1">
    <name type="scientific">termite gut metagenome</name>
    <dbReference type="NCBI Taxonomy" id="433724"/>
    <lineage>
        <taxon>unclassified sequences</taxon>
        <taxon>metagenomes</taxon>
        <taxon>organismal metagenomes</taxon>
    </lineage>
</organism>
<reference evidence="1" key="1">
    <citation type="submission" date="2019-03" db="EMBL/GenBank/DDBJ databases">
        <title>Single cell metagenomics reveals metabolic interactions within the superorganism composed of flagellate Streblomastix strix and complex community of Bacteroidetes bacteria on its surface.</title>
        <authorList>
            <person name="Treitli S.C."/>
            <person name="Kolisko M."/>
            <person name="Husnik F."/>
            <person name="Keeling P."/>
            <person name="Hampl V."/>
        </authorList>
    </citation>
    <scope>NUCLEOTIDE SEQUENCE</scope>
    <source>
        <strain evidence="1">STM</strain>
    </source>
</reference>
<dbReference type="EMBL" id="SNRY01000566">
    <property type="protein sequence ID" value="KAA6339072.1"/>
    <property type="molecule type" value="Genomic_DNA"/>
</dbReference>
<sequence>MSSGERQFLFSMSTVLYHIKNLMSVPQNEDGRVKYNNFNIILDEIELCFHPEYQREFVNSLIGYLERLNNSKEYNFNIILSTHSPFILSDIPNCNVMYLKKGNIEPNKEMPETFSANINDILKQSFFLENGFIGEYAKNKINSLLNFLTEVKEKDSKWNEITAQECISLIGEPIIKEQLQTLFNEVFGIKDAKDKEIEVLKIEIERLKTKQ</sequence>
<dbReference type="AlphaFoldDB" id="A0A5J4S067"/>
<dbReference type="GO" id="GO:0005524">
    <property type="term" value="F:ATP binding"/>
    <property type="evidence" value="ECO:0007669"/>
    <property type="project" value="InterPro"/>
</dbReference>
<dbReference type="GO" id="GO:0016887">
    <property type="term" value="F:ATP hydrolysis activity"/>
    <property type="evidence" value="ECO:0007669"/>
    <property type="project" value="InterPro"/>
</dbReference>
<accession>A0A5J4S067</accession>
<evidence type="ECO:0000313" key="1">
    <source>
        <dbReference type="EMBL" id="KAA6339072.1"/>
    </source>
</evidence>